<name>A0A0H5SGL9_HERHM</name>
<dbReference type="OrthoDB" id="3242975at2"/>
<dbReference type="Pfam" id="PF07374">
    <property type="entry name" value="DUF1492"/>
    <property type="match status" value="1"/>
</dbReference>
<dbReference type="RefSeq" id="WP_103202699.1">
    <property type="nucleotide sequence ID" value="NZ_CVTD020000015.1"/>
</dbReference>
<accession>A0A0H5SGL9</accession>
<protein>
    <submittedName>
        <fullName evidence="2">Uncharacterized protein</fullName>
    </submittedName>
</protein>
<dbReference type="Proteomes" id="UP000236497">
    <property type="component" value="Unassembled WGS sequence"/>
</dbReference>
<gene>
    <name evidence="2" type="ORF">HHT355_1403</name>
</gene>
<evidence type="ECO:0000313" key="3">
    <source>
        <dbReference type="Proteomes" id="UP000236497"/>
    </source>
</evidence>
<reference evidence="2 3" key="1">
    <citation type="submission" date="2015-06" db="EMBL/GenBank/DDBJ databases">
        <authorList>
            <person name="Wibberg Daniel"/>
        </authorList>
    </citation>
    <scope>NUCLEOTIDE SEQUENCE [LARGE SCALE GENOMIC DNA]</scope>
    <source>
        <strain evidence="2 3">T3/55T</strain>
    </source>
</reference>
<keyword evidence="3" id="KW-1185">Reference proteome</keyword>
<dbReference type="AlphaFoldDB" id="A0A0H5SGL9"/>
<feature type="coiled-coil region" evidence="1">
    <location>
        <begin position="7"/>
        <end position="34"/>
    </location>
</feature>
<dbReference type="InterPro" id="IPR010861">
    <property type="entry name" value="DUF1492"/>
</dbReference>
<evidence type="ECO:0000256" key="1">
    <source>
        <dbReference type="SAM" id="Coils"/>
    </source>
</evidence>
<evidence type="ECO:0000313" key="2">
    <source>
        <dbReference type="EMBL" id="CRZ34604.1"/>
    </source>
</evidence>
<dbReference type="EMBL" id="CVTD020000015">
    <property type="protein sequence ID" value="CRZ34604.1"/>
    <property type="molecule type" value="Genomic_DNA"/>
</dbReference>
<organism evidence="2 3">
    <name type="scientific">Herbinix hemicellulosilytica</name>
    <dbReference type="NCBI Taxonomy" id="1564487"/>
    <lineage>
        <taxon>Bacteria</taxon>
        <taxon>Bacillati</taxon>
        <taxon>Bacillota</taxon>
        <taxon>Clostridia</taxon>
        <taxon>Lachnospirales</taxon>
        <taxon>Lachnospiraceae</taxon>
        <taxon>Herbinix</taxon>
    </lineage>
</organism>
<proteinExistence type="predicted"/>
<keyword evidence="1" id="KW-0175">Coiled coil</keyword>
<sequence>MTENEKKKEYFNNYKKLCNKLKSLEDQLQSLRETEESAKIPSISDMPKAHKQTDLSDIMVKIEAVYTKIVRLRAECIKRKLEIEDRIADMQDGVEADILRKRYLEFKPWEQICIEIGYSWMQTHRLHSKALSNFNLNKKL</sequence>